<feature type="region of interest" description="Disordered" evidence="1">
    <location>
        <begin position="425"/>
        <end position="462"/>
    </location>
</feature>
<evidence type="ECO:0000313" key="4">
    <source>
        <dbReference type="Proteomes" id="UP000192257"/>
    </source>
</evidence>
<dbReference type="Pfam" id="PF00075">
    <property type="entry name" value="RNase_H"/>
    <property type="match status" value="1"/>
</dbReference>
<organism evidence="3 4">
    <name type="scientific">Trypanosoma theileri</name>
    <dbReference type="NCBI Taxonomy" id="67003"/>
    <lineage>
        <taxon>Eukaryota</taxon>
        <taxon>Discoba</taxon>
        <taxon>Euglenozoa</taxon>
        <taxon>Kinetoplastea</taxon>
        <taxon>Metakinetoplastina</taxon>
        <taxon>Trypanosomatida</taxon>
        <taxon>Trypanosomatidae</taxon>
        <taxon>Trypanosoma</taxon>
    </lineage>
</organism>
<name>A0A1X0P388_9TRYP</name>
<evidence type="ECO:0000259" key="2">
    <source>
        <dbReference type="PROSITE" id="PS50879"/>
    </source>
</evidence>
<dbReference type="Gene3D" id="3.30.420.10">
    <property type="entry name" value="Ribonuclease H-like superfamily/Ribonuclease H"/>
    <property type="match status" value="1"/>
</dbReference>
<reference evidence="3 4" key="1">
    <citation type="submission" date="2017-03" db="EMBL/GenBank/DDBJ databases">
        <title>An alternative strategy for trypanosome survival in the mammalian bloodstream revealed through genome and transcriptome analysis of the ubiquitous bovine parasite Trypanosoma (Megatrypanum) theileri.</title>
        <authorList>
            <person name="Kelly S."/>
            <person name="Ivens A."/>
            <person name="Mott A."/>
            <person name="O'Neill E."/>
            <person name="Emms D."/>
            <person name="Macleod O."/>
            <person name="Voorheis P."/>
            <person name="Matthews J."/>
            <person name="Matthews K."/>
            <person name="Carrington M."/>
        </authorList>
    </citation>
    <scope>NUCLEOTIDE SEQUENCE [LARGE SCALE GENOMIC DNA]</scope>
    <source>
        <strain evidence="3">Edinburgh</strain>
    </source>
</reference>
<comment type="caution">
    <text evidence="3">The sequence shown here is derived from an EMBL/GenBank/DDBJ whole genome shotgun (WGS) entry which is preliminary data.</text>
</comment>
<dbReference type="SUPFAM" id="SSF53098">
    <property type="entry name" value="Ribonuclease H-like"/>
    <property type="match status" value="1"/>
</dbReference>
<dbReference type="AlphaFoldDB" id="A0A1X0P388"/>
<dbReference type="VEuPathDB" id="TriTrypDB:TM35_000062830"/>
<dbReference type="Proteomes" id="UP000192257">
    <property type="component" value="Unassembled WGS sequence"/>
</dbReference>
<proteinExistence type="predicted"/>
<dbReference type="InterPro" id="IPR012337">
    <property type="entry name" value="RNaseH-like_sf"/>
</dbReference>
<dbReference type="OrthoDB" id="277731at2759"/>
<evidence type="ECO:0000256" key="1">
    <source>
        <dbReference type="SAM" id="MobiDB-lite"/>
    </source>
</evidence>
<dbReference type="InterPro" id="IPR036397">
    <property type="entry name" value="RNaseH_sf"/>
</dbReference>
<dbReference type="GeneID" id="39983100"/>
<dbReference type="EMBL" id="NBCO01000006">
    <property type="protein sequence ID" value="ORC91278.1"/>
    <property type="molecule type" value="Genomic_DNA"/>
</dbReference>
<dbReference type="RefSeq" id="XP_028885344.1">
    <property type="nucleotide sequence ID" value="XM_029023320.1"/>
</dbReference>
<feature type="compositionally biased region" description="Basic and acidic residues" evidence="1">
    <location>
        <begin position="434"/>
        <end position="449"/>
    </location>
</feature>
<evidence type="ECO:0000313" key="3">
    <source>
        <dbReference type="EMBL" id="ORC91278.1"/>
    </source>
</evidence>
<dbReference type="GO" id="GO:0003676">
    <property type="term" value="F:nucleic acid binding"/>
    <property type="evidence" value="ECO:0007669"/>
    <property type="project" value="InterPro"/>
</dbReference>
<gene>
    <name evidence="3" type="ORF">TM35_000062830</name>
</gene>
<accession>A0A1X0P388</accession>
<dbReference type="GO" id="GO:0004523">
    <property type="term" value="F:RNA-DNA hybrid ribonuclease activity"/>
    <property type="evidence" value="ECO:0007669"/>
    <property type="project" value="InterPro"/>
</dbReference>
<dbReference type="InterPro" id="IPR002156">
    <property type="entry name" value="RNaseH_domain"/>
</dbReference>
<dbReference type="PROSITE" id="PS50879">
    <property type="entry name" value="RNASE_H_1"/>
    <property type="match status" value="1"/>
</dbReference>
<feature type="domain" description="RNase H type-1" evidence="2">
    <location>
        <begin position="254"/>
        <end position="395"/>
    </location>
</feature>
<dbReference type="CDD" id="cd09276">
    <property type="entry name" value="Rnase_HI_RT_non_LTR"/>
    <property type="match status" value="1"/>
</dbReference>
<protein>
    <submittedName>
        <fullName evidence="3">Tbingi protein</fullName>
    </submittedName>
</protein>
<keyword evidence="4" id="KW-1185">Reference proteome</keyword>
<sequence length="462" mass="52466">MEINVDKTKYTLFGTSDPHPLSLKLRGIPVGPEKTPELLGITFPNYRGMSTHVVQTRQRMNFRLLQLAAISSTTWGSKRDVLRTFYLTLVQARTLYGFEIWYWDAAPTSRRVLDSGQNKACRTIAGIPYGCRSADALREGCLLPLEMMAMIRSLKYLMRCQTRGGSLKESAEQVYHETHPVREFYVRIMKIYPTLVIEPREPPLLTPTLRFGKRARFFTSLENVSADDPEERKKEASERWIARHFRRKGTDPPPRTHYEIWTDGSVFLGVKSGAAAMIYKDGELLCTTHRGAGPLACSYTAESVALYEGLRRLLKIIPANNPTPCRVSIFTDSLSLLTALETGPLTVKDPILRLLWNLILQVQRHKARIRLQFIFGHCGVVKNEKCDTEAKKDAELPQRTDTWITDIIAHAKRILKGEDKPHLSHTLKITGSRDPTKDNPELTREEETALARFSTGASHRYG</sequence>